<evidence type="ECO:0000313" key="3">
    <source>
        <dbReference type="EnsemblMetazoa" id="ENSAATROPP006946"/>
    </source>
</evidence>
<evidence type="ECO:0000256" key="2">
    <source>
        <dbReference type="SAM" id="Phobius"/>
    </source>
</evidence>
<dbReference type="Pfam" id="PF26039">
    <property type="entry name" value="Dcst2"/>
    <property type="match status" value="1"/>
</dbReference>
<organism evidence="3 4">
    <name type="scientific">Anopheles atroparvus</name>
    <name type="common">European mosquito</name>
    <dbReference type="NCBI Taxonomy" id="41427"/>
    <lineage>
        <taxon>Eukaryota</taxon>
        <taxon>Metazoa</taxon>
        <taxon>Ecdysozoa</taxon>
        <taxon>Arthropoda</taxon>
        <taxon>Hexapoda</taxon>
        <taxon>Insecta</taxon>
        <taxon>Pterygota</taxon>
        <taxon>Neoptera</taxon>
        <taxon>Endopterygota</taxon>
        <taxon>Diptera</taxon>
        <taxon>Nematocera</taxon>
        <taxon>Culicoidea</taxon>
        <taxon>Culicidae</taxon>
        <taxon>Anophelinae</taxon>
        <taxon>Anopheles</taxon>
    </lineage>
</organism>
<reference evidence="3" key="1">
    <citation type="submission" date="2024-04" db="UniProtKB">
        <authorList>
            <consortium name="EnsemblMetazoa"/>
        </authorList>
    </citation>
    <scope>IDENTIFICATION</scope>
    <source>
        <strain evidence="3">EBRO</strain>
    </source>
</reference>
<accession>A0AAG5D723</accession>
<dbReference type="AlphaFoldDB" id="A0AAG5D723"/>
<dbReference type="PANTHER" id="PTHR21041">
    <property type="entry name" value="DENDRITIC CELL-SPECIFIC TRANSMEMBRANE PROTEIN"/>
    <property type="match status" value="1"/>
</dbReference>
<dbReference type="PANTHER" id="PTHR21041:SF9">
    <property type="entry name" value="DENDRITIC CELL-SPECIFIC TRANSMEMBRANE PROTEIN-LIKE DOMAIN-CONTAINING PROTEIN"/>
    <property type="match status" value="1"/>
</dbReference>
<feature type="coiled-coil region" evidence="1">
    <location>
        <begin position="243"/>
        <end position="270"/>
    </location>
</feature>
<dbReference type="Proteomes" id="UP000075880">
    <property type="component" value="Unassembled WGS sequence"/>
</dbReference>
<keyword evidence="2" id="KW-1133">Transmembrane helix</keyword>
<name>A0AAG5D723_ANOAO</name>
<protein>
    <submittedName>
        <fullName evidence="3">Uncharacterized protein</fullName>
    </submittedName>
</protein>
<sequence length="273" mass="31137">MSRRAGVSEIVGLGIIQTWIVNVLVLNQFVFRPVVHLLLVGLYFLVAVLALARRKSVRCITVLLVPQFLGKRGRAALIGYIFVLTVTGPTENTMRNVEVLGETLSCTQEQLKTAIRDTLDALKVPFLAMKQIMDELLKTVERSFMKVQQTLMEVLKLTKRILHSIKIAYDWLRDVVSICNDKMGTPSERCLQALDRTIDGCKEEMDSMDFLCEVTQVGKTLCYGAKMVDFFCELIDFVSDSIVEEIEQGIQKLIQNMEELFRVRVEYEHAFDF</sequence>
<evidence type="ECO:0000256" key="1">
    <source>
        <dbReference type="SAM" id="Coils"/>
    </source>
</evidence>
<dbReference type="InterPro" id="IPR051856">
    <property type="entry name" value="CSR-E3_Ligase_Protein"/>
</dbReference>
<proteinExistence type="predicted"/>
<keyword evidence="1" id="KW-0175">Coiled coil</keyword>
<keyword evidence="2" id="KW-0812">Transmembrane</keyword>
<keyword evidence="2" id="KW-0472">Membrane</keyword>
<evidence type="ECO:0000313" key="4">
    <source>
        <dbReference type="Proteomes" id="UP000075880"/>
    </source>
</evidence>
<dbReference type="EnsemblMetazoa" id="ENSAATROPT007742">
    <property type="protein sequence ID" value="ENSAATROPP006946"/>
    <property type="gene ID" value="ENSAATROPG006306"/>
</dbReference>
<feature type="transmembrane region" description="Helical" evidence="2">
    <location>
        <begin position="33"/>
        <end position="52"/>
    </location>
</feature>
<keyword evidence="4" id="KW-1185">Reference proteome</keyword>
<feature type="transmembrane region" description="Helical" evidence="2">
    <location>
        <begin position="7"/>
        <end position="27"/>
    </location>
</feature>